<protein>
    <submittedName>
        <fullName evidence="1">Haloacid dehalogenase superfamily, subfamily IA, variant 3 with third motif having DD or ED</fullName>
    </submittedName>
</protein>
<reference evidence="1 2" key="1">
    <citation type="submission" date="2016-10" db="EMBL/GenBank/DDBJ databases">
        <authorList>
            <person name="Varghese N."/>
            <person name="Submissions S."/>
        </authorList>
    </citation>
    <scope>NUCLEOTIDE SEQUENCE [LARGE SCALE GENOMIC DNA]</scope>
    <source>
        <strain evidence="1 2">WCP15</strain>
    </source>
</reference>
<dbReference type="Gene3D" id="1.10.150.240">
    <property type="entry name" value="Putative phosphatase, domain 2"/>
    <property type="match status" value="1"/>
</dbReference>
<dbReference type="EMBL" id="FNWT01000003">
    <property type="protein sequence ID" value="SEH47097.1"/>
    <property type="molecule type" value="Genomic_DNA"/>
</dbReference>
<dbReference type="PANTHER" id="PTHR43481">
    <property type="entry name" value="FRUCTOSE-1-PHOSPHATE PHOSPHATASE"/>
    <property type="match status" value="1"/>
</dbReference>
<accession>A0A1H6IL75</accession>
<keyword evidence="2" id="KW-1185">Reference proteome</keyword>
<dbReference type="PRINTS" id="PR00413">
    <property type="entry name" value="HADHALOGNASE"/>
</dbReference>
<sequence>MARAVLFDMDGVLAFTEQFYNQRRANYLIRHGFDLDAPPDFSGSNDEAIWKELVPDDPRRRELLHRGYREYSAEHPTPWRKVANPFVRCTMWRLRRNGIRIAICSSSSRDLIDDFLEQLDLADAVDLAISGHDCSAFKPSPEIYLRAMEHLGVVPSESLVVEDSPIGIEAGKASGALVCALRPPAGVALDQSRADVVVDELIDVVDLAKSLPTARQ</sequence>
<name>A0A1H6IL75_9ACTN</name>
<dbReference type="InterPro" id="IPR023198">
    <property type="entry name" value="PGP-like_dom2"/>
</dbReference>
<dbReference type="InterPro" id="IPR036412">
    <property type="entry name" value="HAD-like_sf"/>
</dbReference>
<dbReference type="SFLD" id="SFLDS00003">
    <property type="entry name" value="Haloacid_Dehalogenase"/>
    <property type="match status" value="1"/>
</dbReference>
<dbReference type="RefSeq" id="WP_078687361.1">
    <property type="nucleotide sequence ID" value="NZ_FNWT01000003.1"/>
</dbReference>
<evidence type="ECO:0000313" key="2">
    <source>
        <dbReference type="Proteomes" id="UP000199135"/>
    </source>
</evidence>
<organism evidence="1 2">
    <name type="scientific">Parafannyhessea umbonata</name>
    <dbReference type="NCBI Taxonomy" id="604330"/>
    <lineage>
        <taxon>Bacteria</taxon>
        <taxon>Bacillati</taxon>
        <taxon>Actinomycetota</taxon>
        <taxon>Coriobacteriia</taxon>
        <taxon>Coriobacteriales</taxon>
        <taxon>Atopobiaceae</taxon>
        <taxon>Parafannyhessea</taxon>
    </lineage>
</organism>
<evidence type="ECO:0000313" key="1">
    <source>
        <dbReference type="EMBL" id="SEH47097.1"/>
    </source>
</evidence>
<dbReference type="InterPro" id="IPR023214">
    <property type="entry name" value="HAD_sf"/>
</dbReference>
<dbReference type="InterPro" id="IPR006439">
    <property type="entry name" value="HAD-SF_hydro_IA"/>
</dbReference>
<comment type="caution">
    <text evidence="1">The sequence shown here is derived from an EMBL/GenBank/DDBJ whole genome shotgun (WGS) entry which is preliminary data.</text>
</comment>
<dbReference type="Gene3D" id="3.40.50.1000">
    <property type="entry name" value="HAD superfamily/HAD-like"/>
    <property type="match status" value="1"/>
</dbReference>
<gene>
    <name evidence="1" type="ORF">SAMN05216447_10337</name>
</gene>
<dbReference type="NCBIfam" id="TIGR01509">
    <property type="entry name" value="HAD-SF-IA-v3"/>
    <property type="match status" value="1"/>
</dbReference>
<dbReference type="InterPro" id="IPR051806">
    <property type="entry name" value="HAD-like_SPP"/>
</dbReference>
<dbReference type="SFLD" id="SFLDG01129">
    <property type="entry name" value="C1.5:_HAD__Beta-PGM__Phosphata"/>
    <property type="match status" value="1"/>
</dbReference>
<proteinExistence type="predicted"/>
<dbReference type="SUPFAM" id="SSF56784">
    <property type="entry name" value="HAD-like"/>
    <property type="match status" value="1"/>
</dbReference>
<dbReference type="PANTHER" id="PTHR43481:SF4">
    <property type="entry name" value="GLYCEROL-1-PHOSPHATE PHOSPHOHYDROLASE 1-RELATED"/>
    <property type="match status" value="1"/>
</dbReference>
<dbReference type="Pfam" id="PF00702">
    <property type="entry name" value="Hydrolase"/>
    <property type="match status" value="1"/>
</dbReference>
<dbReference type="Proteomes" id="UP000199135">
    <property type="component" value="Unassembled WGS sequence"/>
</dbReference>